<evidence type="ECO:0000259" key="3">
    <source>
        <dbReference type="Pfam" id="PF01967"/>
    </source>
</evidence>
<feature type="domain" description="Molybdopterin cofactor biosynthesis C (MoaC)" evidence="3">
    <location>
        <begin position="26"/>
        <end position="159"/>
    </location>
</feature>
<organism evidence="4 5">
    <name type="scientific">Shouchella lehensis</name>
    <dbReference type="NCBI Taxonomy" id="300825"/>
    <lineage>
        <taxon>Bacteria</taxon>
        <taxon>Bacillati</taxon>
        <taxon>Bacillota</taxon>
        <taxon>Bacilli</taxon>
        <taxon>Bacillales</taxon>
        <taxon>Bacillaceae</taxon>
        <taxon>Shouchella</taxon>
    </lineage>
</organism>
<evidence type="ECO:0000313" key="5">
    <source>
        <dbReference type="Proteomes" id="UP000298210"/>
    </source>
</evidence>
<evidence type="ECO:0000256" key="1">
    <source>
        <dbReference type="ARBA" id="ARBA00005046"/>
    </source>
</evidence>
<gene>
    <name evidence="4" type="ORF">E2L03_03550</name>
</gene>
<dbReference type="SUPFAM" id="SSF55040">
    <property type="entry name" value="Molybdenum cofactor biosynthesis protein C, MoaC"/>
    <property type="match status" value="1"/>
</dbReference>
<dbReference type="InterPro" id="IPR002820">
    <property type="entry name" value="Mopterin_CF_biosynth-C_dom"/>
</dbReference>
<dbReference type="InterPro" id="IPR036522">
    <property type="entry name" value="MoaC_sf"/>
</dbReference>
<comment type="caution">
    <text evidence="4">The sequence shown here is derived from an EMBL/GenBank/DDBJ whole genome shotgun (WGS) entry which is preliminary data.</text>
</comment>
<name>A0A4Y7WR60_9BACI</name>
<proteinExistence type="predicted"/>
<reference evidence="4 5" key="1">
    <citation type="submission" date="2019-03" db="EMBL/GenBank/DDBJ databases">
        <authorList>
            <person name="Liu G."/>
        </authorList>
    </citation>
    <scope>NUCLEOTIDE SEQUENCE [LARGE SCALE GENOMIC DNA]</scope>
    <source>
        <strain evidence="4 5">DSM 19099</strain>
    </source>
</reference>
<protein>
    <submittedName>
        <fullName evidence="4">Cyclic pyranopterin monophosphate synthase MoaC</fullName>
    </submittedName>
</protein>
<accession>A0A4Y7WR60</accession>
<evidence type="ECO:0000256" key="2">
    <source>
        <dbReference type="ARBA" id="ARBA00023150"/>
    </source>
</evidence>
<dbReference type="AlphaFoldDB" id="A0A4Y7WR60"/>
<sequence length="164" mass="18496">MITVTICREKRGRMRRRQEVDHSGFIDISSMNAIKQHAYAKSSVQIDKELYENLQNGDLRHKQILENARFAGIMAAKNTSILLPNSHPKELTYIAIQFNWEVNSGSWDLIIEVEVKAKHPLPIHTEAMAAASIAALTVYDLCQHDALSIVLGPTYLSRKGNQRA</sequence>
<dbReference type="Gene3D" id="3.30.70.640">
    <property type="entry name" value="Molybdopterin cofactor biosynthesis C (MoaC) domain"/>
    <property type="match status" value="1"/>
</dbReference>
<dbReference type="Pfam" id="PF01967">
    <property type="entry name" value="MoaC"/>
    <property type="match status" value="1"/>
</dbReference>
<dbReference type="EMBL" id="SNUX01000001">
    <property type="protein sequence ID" value="TES51008.1"/>
    <property type="molecule type" value="Genomic_DNA"/>
</dbReference>
<keyword evidence="2" id="KW-0501">Molybdenum cofactor biosynthesis</keyword>
<evidence type="ECO:0000313" key="4">
    <source>
        <dbReference type="EMBL" id="TES51008.1"/>
    </source>
</evidence>
<dbReference type="GO" id="GO:0006777">
    <property type="term" value="P:Mo-molybdopterin cofactor biosynthetic process"/>
    <property type="evidence" value="ECO:0007669"/>
    <property type="project" value="UniProtKB-KW"/>
</dbReference>
<dbReference type="UniPathway" id="UPA00344"/>
<dbReference type="Proteomes" id="UP000298210">
    <property type="component" value="Unassembled WGS sequence"/>
</dbReference>
<comment type="pathway">
    <text evidence="1">Cofactor biosynthesis; molybdopterin biosynthesis.</text>
</comment>